<dbReference type="InterPro" id="IPR025975">
    <property type="entry name" value="Polysacc_lyase"/>
</dbReference>
<organism evidence="1 2">
    <name type="scientific">Bradyrhizobium symbiodeficiens</name>
    <dbReference type="NCBI Taxonomy" id="1404367"/>
    <lineage>
        <taxon>Bacteria</taxon>
        <taxon>Pseudomonadati</taxon>
        <taxon>Pseudomonadota</taxon>
        <taxon>Alphaproteobacteria</taxon>
        <taxon>Hyphomicrobiales</taxon>
        <taxon>Nitrobacteraceae</taxon>
        <taxon>Bradyrhizobium</taxon>
    </lineage>
</organism>
<dbReference type="GO" id="GO:0016829">
    <property type="term" value="F:lyase activity"/>
    <property type="evidence" value="ECO:0007669"/>
    <property type="project" value="UniProtKB-KW"/>
</dbReference>
<reference evidence="1 2" key="2">
    <citation type="journal article" date="2020" name="Int. J. Syst. Evol. Microbiol.">
        <title>Description and complete genome sequences of Bradyrhizobium symbiodeficiens sp. nov., a non-symbiotic bacterium associated with legumes native to Canada.</title>
        <authorList>
            <person name="Bromfield E.S.P."/>
            <person name="Cloutier S."/>
            <person name="Nguyen H.D.T."/>
        </authorList>
    </citation>
    <scope>NUCLEOTIDE SEQUENCE [LARGE SCALE GENOMIC DNA]</scope>
    <source>
        <strain evidence="1 2">65S1MB</strain>
    </source>
</reference>
<gene>
    <name evidence="1" type="ORF">FJN17_00955</name>
</gene>
<dbReference type="EMBL" id="CP041090">
    <property type="protein sequence ID" value="QDF36243.2"/>
    <property type="molecule type" value="Genomic_DNA"/>
</dbReference>
<reference evidence="2" key="1">
    <citation type="submission" date="2019-06" db="EMBL/GenBank/DDBJ databases">
        <title>Whole-Genome Sequence of Bradyrhizobium sp. 3 Strain 65S1MB.</title>
        <authorList>
            <person name="Bromfield E.S.P."/>
            <person name="Cloutier S."/>
            <person name="Nguyen H.D.T."/>
        </authorList>
    </citation>
    <scope>NUCLEOTIDE SEQUENCE [LARGE SCALE GENOMIC DNA]</scope>
    <source>
        <strain evidence="2">65S1MB</strain>
    </source>
</reference>
<dbReference type="Proteomes" id="UP000319298">
    <property type="component" value="Chromosome"/>
</dbReference>
<sequence>MSYRFPPHRQVVEGVTFATNWEDIPTGGWFGRQAVDDCRIRVDGFRTWHGKAAVRVEVQANDDPLALNANSERAEMFSMQDIGGREITEGIWSAVQYYATSYYFPSNWRGQQLPWSAFAPAHCSADKNACNSWSFVLQFYGWGGLVAAQREVGGPQRYLFNQAEFSDGGRLALGRWTDFIFRIDWRTGTYAIWRRNEGEKPFRLVLEGMSKVPSGRPIYVKQGLYRGGKVEGRTDVLWIGPTVRGATFSAVERQAFDSNDGQTDGRD</sequence>
<keyword evidence="2" id="KW-1185">Reference proteome</keyword>
<name>A0ABX5VZY1_9BRAD</name>
<dbReference type="Gene3D" id="2.60.120.200">
    <property type="match status" value="1"/>
</dbReference>
<evidence type="ECO:0000313" key="2">
    <source>
        <dbReference type="Proteomes" id="UP000319298"/>
    </source>
</evidence>
<evidence type="ECO:0000313" key="1">
    <source>
        <dbReference type="EMBL" id="QDF36243.2"/>
    </source>
</evidence>
<accession>A0ABX5VZY1</accession>
<dbReference type="RefSeq" id="WP_162308402.1">
    <property type="nucleotide sequence ID" value="NZ_CP029427.2"/>
</dbReference>
<keyword evidence="1" id="KW-0456">Lyase</keyword>
<protein>
    <submittedName>
        <fullName evidence="1">Heparin lyase I family protein</fullName>
    </submittedName>
</protein>
<proteinExistence type="predicted"/>
<dbReference type="Pfam" id="PF14099">
    <property type="entry name" value="Polysacc_lyase"/>
    <property type="match status" value="1"/>
</dbReference>